<feature type="region of interest" description="Disordered" evidence="2">
    <location>
        <begin position="27"/>
        <end position="48"/>
    </location>
</feature>
<gene>
    <name evidence="4" type="ORF">g.51998</name>
</gene>
<dbReference type="GO" id="GO:0005634">
    <property type="term" value="C:nucleus"/>
    <property type="evidence" value="ECO:0007669"/>
    <property type="project" value="UniProtKB-UniRule"/>
</dbReference>
<evidence type="ECO:0000256" key="1">
    <source>
        <dbReference type="PROSITE-ProRule" id="PRU00267"/>
    </source>
</evidence>
<accession>A0A1B6MFA6</accession>
<dbReference type="EMBL" id="GEBQ01005405">
    <property type="protein sequence ID" value="JAT34572.1"/>
    <property type="molecule type" value="Transcribed_RNA"/>
</dbReference>
<sequence>FKYHLDKKFTALDAKIPVQTLENYCKTDQSKSTMDSNKKLPSRSLVPKPTRMPYINYVQAYRQSYQGPHKPATEMVKAAAASWNKLTEAEKAPFVALAEVQKAAIPGPSRRRPLKRLQRRRRRVQSDCSSDSSSRRS</sequence>
<dbReference type="CDD" id="cd00084">
    <property type="entry name" value="HMG-box_SF"/>
    <property type="match status" value="1"/>
</dbReference>
<evidence type="ECO:0000313" key="4">
    <source>
        <dbReference type="EMBL" id="JAT34572.1"/>
    </source>
</evidence>
<feature type="domain" description="HMG box" evidence="3">
    <location>
        <begin position="47"/>
        <end position="103"/>
    </location>
</feature>
<dbReference type="AlphaFoldDB" id="A0A1B6MFA6"/>
<feature type="non-terminal residue" evidence="4">
    <location>
        <position position="1"/>
    </location>
</feature>
<evidence type="ECO:0000259" key="3">
    <source>
        <dbReference type="PROSITE" id="PS50118"/>
    </source>
</evidence>
<dbReference type="SUPFAM" id="SSF47095">
    <property type="entry name" value="HMG-box"/>
    <property type="match status" value="1"/>
</dbReference>
<organism evidence="4">
    <name type="scientific">Graphocephala atropunctata</name>
    <dbReference type="NCBI Taxonomy" id="36148"/>
    <lineage>
        <taxon>Eukaryota</taxon>
        <taxon>Metazoa</taxon>
        <taxon>Ecdysozoa</taxon>
        <taxon>Arthropoda</taxon>
        <taxon>Hexapoda</taxon>
        <taxon>Insecta</taxon>
        <taxon>Pterygota</taxon>
        <taxon>Neoptera</taxon>
        <taxon>Paraneoptera</taxon>
        <taxon>Hemiptera</taxon>
        <taxon>Auchenorrhyncha</taxon>
        <taxon>Membracoidea</taxon>
        <taxon>Cicadellidae</taxon>
        <taxon>Cicadellinae</taxon>
        <taxon>Cicadellini</taxon>
        <taxon>Graphocephala</taxon>
    </lineage>
</organism>
<feature type="compositionally biased region" description="Basic residues" evidence="2">
    <location>
        <begin position="109"/>
        <end position="123"/>
    </location>
</feature>
<dbReference type="GO" id="GO:0003677">
    <property type="term" value="F:DNA binding"/>
    <property type="evidence" value="ECO:0007669"/>
    <property type="project" value="UniProtKB-UniRule"/>
</dbReference>
<evidence type="ECO:0000256" key="2">
    <source>
        <dbReference type="SAM" id="MobiDB-lite"/>
    </source>
</evidence>
<proteinExistence type="predicted"/>
<feature type="region of interest" description="Disordered" evidence="2">
    <location>
        <begin position="106"/>
        <end position="137"/>
    </location>
</feature>
<feature type="compositionally biased region" description="Low complexity" evidence="2">
    <location>
        <begin position="126"/>
        <end position="137"/>
    </location>
</feature>
<reference evidence="4" key="1">
    <citation type="submission" date="2015-11" db="EMBL/GenBank/DDBJ databases">
        <title>De novo transcriptome assembly of four potential Pierce s Disease insect vectors from Arizona vineyards.</title>
        <authorList>
            <person name="Tassone E.E."/>
        </authorList>
    </citation>
    <scope>NUCLEOTIDE SEQUENCE</scope>
</reference>
<dbReference type="Gene3D" id="1.10.30.10">
    <property type="entry name" value="High mobility group box domain"/>
    <property type="match status" value="1"/>
</dbReference>
<keyword evidence="1" id="KW-0238">DNA-binding</keyword>
<keyword evidence="1" id="KW-0539">Nucleus</keyword>
<name>A0A1B6MFA6_9HEMI</name>
<protein>
    <recommendedName>
        <fullName evidence="3">HMG box domain-containing protein</fullName>
    </recommendedName>
</protein>
<dbReference type="PROSITE" id="PS50118">
    <property type="entry name" value="HMG_BOX_2"/>
    <property type="match status" value="1"/>
</dbReference>
<dbReference type="InterPro" id="IPR009071">
    <property type="entry name" value="HMG_box_dom"/>
</dbReference>
<dbReference type="InterPro" id="IPR036910">
    <property type="entry name" value="HMG_box_dom_sf"/>
</dbReference>
<feature type="DNA-binding region" description="HMG box" evidence="1">
    <location>
        <begin position="47"/>
        <end position="103"/>
    </location>
</feature>
<dbReference type="Pfam" id="PF00505">
    <property type="entry name" value="HMG_box"/>
    <property type="match status" value="1"/>
</dbReference>